<evidence type="ECO:0000313" key="2">
    <source>
        <dbReference type="Proteomes" id="UP000581769"/>
    </source>
</evidence>
<evidence type="ECO:0008006" key="3">
    <source>
        <dbReference type="Google" id="ProtNLM"/>
    </source>
</evidence>
<dbReference type="Proteomes" id="UP000581769">
    <property type="component" value="Unassembled WGS sequence"/>
</dbReference>
<dbReference type="EMBL" id="JACHMG010000001">
    <property type="protein sequence ID" value="MBB4688208.1"/>
    <property type="molecule type" value="Genomic_DNA"/>
</dbReference>
<dbReference type="AlphaFoldDB" id="A0A840J479"/>
<accession>A0A840J479</accession>
<reference evidence="1 2" key="1">
    <citation type="submission" date="2020-08" db="EMBL/GenBank/DDBJ databases">
        <title>Sequencing the genomes of 1000 actinobacteria strains.</title>
        <authorList>
            <person name="Klenk H.-P."/>
        </authorList>
    </citation>
    <scope>NUCLEOTIDE SEQUENCE [LARGE SCALE GENOMIC DNA]</scope>
    <source>
        <strain evidence="1 2">DSM 45859</strain>
    </source>
</reference>
<evidence type="ECO:0000313" key="1">
    <source>
        <dbReference type="EMBL" id="MBB4688208.1"/>
    </source>
</evidence>
<dbReference type="RefSeq" id="WP_281393713.1">
    <property type="nucleotide sequence ID" value="NZ_JACHMG010000001.1"/>
</dbReference>
<comment type="caution">
    <text evidence="1">The sequence shown here is derived from an EMBL/GenBank/DDBJ whole genome shotgun (WGS) entry which is preliminary data.</text>
</comment>
<sequence length="43" mass="4845">MKEQADRGDGERGCNSFALPISKQTQARHFRVLREGGLIDEID</sequence>
<keyword evidence="2" id="KW-1185">Reference proteome</keyword>
<proteinExistence type="predicted"/>
<gene>
    <name evidence="1" type="ORF">BJY18_005693</name>
</gene>
<name>A0A840J479_9PSEU</name>
<organism evidence="1 2">
    <name type="scientific">Amycolatopsis jiangsuensis</name>
    <dbReference type="NCBI Taxonomy" id="1181879"/>
    <lineage>
        <taxon>Bacteria</taxon>
        <taxon>Bacillati</taxon>
        <taxon>Actinomycetota</taxon>
        <taxon>Actinomycetes</taxon>
        <taxon>Pseudonocardiales</taxon>
        <taxon>Pseudonocardiaceae</taxon>
        <taxon>Amycolatopsis</taxon>
    </lineage>
</organism>
<protein>
    <recommendedName>
        <fullName evidence="3">ArsR family transcriptional regulator</fullName>
    </recommendedName>
</protein>